<dbReference type="STRING" id="307121.GA0070620_6388"/>
<proteinExistence type="predicted"/>
<name>A0A1C3NDW5_9ACTN</name>
<evidence type="ECO:0000313" key="1">
    <source>
        <dbReference type="EMBL" id="SBV30786.1"/>
    </source>
</evidence>
<protein>
    <submittedName>
        <fullName evidence="1">Uncharacterized protein</fullName>
    </submittedName>
</protein>
<dbReference type="PATRIC" id="fig|307121.4.peg.6509"/>
<sequence>MAELLRRPRSGRLGSPLGFTRLVAHTDPVALVGIGLSISLSLALDLTGAASGVESLLAGLMGITISLLVDSLARAERRFHLRTLLEGPSWLVAAVPEVAAGAREAVERHPDTRVAEEARRRFERFHADVEQLRHGRIVRSGPDCQDLLGATRDCVRRLDALTNVLPRVSGELSWWRGDVGRRYWEANLAALERGVRITRIFMYAQLSEELSELVETQRRAGVRIGLLPSSAVGAELHVNLVCWDGTACWTAGMSAAGEITENRFSVNRADLARTEETFRACAALATFPA</sequence>
<accession>A0A1C3NDW5</accession>
<dbReference type="OrthoDB" id="3509998at2"/>
<organism evidence="1 2">
    <name type="scientific">Micromonospora krabiensis</name>
    <dbReference type="NCBI Taxonomy" id="307121"/>
    <lineage>
        <taxon>Bacteria</taxon>
        <taxon>Bacillati</taxon>
        <taxon>Actinomycetota</taxon>
        <taxon>Actinomycetes</taxon>
        <taxon>Micromonosporales</taxon>
        <taxon>Micromonosporaceae</taxon>
        <taxon>Micromonospora</taxon>
    </lineage>
</organism>
<dbReference type="RefSeq" id="WP_091597320.1">
    <property type="nucleotide sequence ID" value="NZ_JBHRWG010000002.1"/>
</dbReference>
<reference evidence="2" key="1">
    <citation type="submission" date="2016-06" db="EMBL/GenBank/DDBJ databases">
        <authorList>
            <person name="Varghese N."/>
        </authorList>
    </citation>
    <scope>NUCLEOTIDE SEQUENCE [LARGE SCALE GENOMIC DNA]</scope>
    <source>
        <strain evidence="2">DSM 45344</strain>
    </source>
</reference>
<gene>
    <name evidence="1" type="ORF">GA0070620_6388</name>
</gene>
<evidence type="ECO:0000313" key="2">
    <source>
        <dbReference type="Proteomes" id="UP000199393"/>
    </source>
</evidence>
<dbReference type="AlphaFoldDB" id="A0A1C3NDW5"/>
<dbReference type="EMBL" id="LT598496">
    <property type="protein sequence ID" value="SBV30786.1"/>
    <property type="molecule type" value="Genomic_DNA"/>
</dbReference>
<keyword evidence="2" id="KW-1185">Reference proteome</keyword>
<dbReference type="Proteomes" id="UP000199393">
    <property type="component" value="Chromosome I"/>
</dbReference>